<sequence>MAHAIGRRMGSDQYNRWNRGTAPALPSSSRMLNPDLKKTARRGHQRRAHLRSAAAAHMLTAVPSEKGVGVALSELCSDNHTQCQLEQCRLDLDCVVLADGMDEIQWNPPCNVWQKYSFGIFWHAIIESAGLSLNYILTSTRRVDAAWLNDVRTLRMKMTAFNANGWNGATYQIWNASNVGQTIDWQLTMRDSMYAGWNGNEWYLKDESDVILANGTMNSGLFEEFVTFSTTVGTVLKFTIDPTNGGTLKRQHQQRGFQAIHGTLTYFNNKNQMNITRL</sequence>
<evidence type="ECO:0000313" key="4">
    <source>
        <dbReference type="Proteomes" id="UP001152797"/>
    </source>
</evidence>
<comment type="caution">
    <text evidence="2">The sequence shown here is derived from an EMBL/GenBank/DDBJ whole genome shotgun (WGS) entry which is preliminary data.</text>
</comment>
<dbReference type="EMBL" id="CAMXCT020006522">
    <property type="protein sequence ID" value="CAL1168626.1"/>
    <property type="molecule type" value="Genomic_DNA"/>
</dbReference>
<dbReference type="EMBL" id="CAMXCT030006522">
    <property type="protein sequence ID" value="CAL4802563.1"/>
    <property type="molecule type" value="Genomic_DNA"/>
</dbReference>
<feature type="region of interest" description="Disordered" evidence="1">
    <location>
        <begin position="1"/>
        <end position="33"/>
    </location>
</feature>
<dbReference type="Proteomes" id="UP001152797">
    <property type="component" value="Unassembled WGS sequence"/>
</dbReference>
<reference evidence="2" key="1">
    <citation type="submission" date="2022-10" db="EMBL/GenBank/DDBJ databases">
        <authorList>
            <person name="Chen Y."/>
            <person name="Dougan E. K."/>
            <person name="Chan C."/>
            <person name="Rhodes N."/>
            <person name="Thang M."/>
        </authorList>
    </citation>
    <scope>NUCLEOTIDE SEQUENCE</scope>
</reference>
<name>A0A9P1GIK1_9DINO</name>
<protein>
    <submittedName>
        <fullName evidence="2">Uncharacterized protein</fullName>
    </submittedName>
</protein>
<dbReference type="AlphaFoldDB" id="A0A9P1GIK1"/>
<proteinExistence type="predicted"/>
<gene>
    <name evidence="2" type="ORF">C1SCF055_LOCUS40088</name>
</gene>
<evidence type="ECO:0000313" key="3">
    <source>
        <dbReference type="EMBL" id="CAL1168626.1"/>
    </source>
</evidence>
<organism evidence="2">
    <name type="scientific">Cladocopium goreaui</name>
    <dbReference type="NCBI Taxonomy" id="2562237"/>
    <lineage>
        <taxon>Eukaryota</taxon>
        <taxon>Sar</taxon>
        <taxon>Alveolata</taxon>
        <taxon>Dinophyceae</taxon>
        <taxon>Suessiales</taxon>
        <taxon>Symbiodiniaceae</taxon>
        <taxon>Cladocopium</taxon>
    </lineage>
</organism>
<reference evidence="3" key="2">
    <citation type="submission" date="2024-04" db="EMBL/GenBank/DDBJ databases">
        <authorList>
            <person name="Chen Y."/>
            <person name="Shah S."/>
            <person name="Dougan E. K."/>
            <person name="Thang M."/>
            <person name="Chan C."/>
        </authorList>
    </citation>
    <scope>NUCLEOTIDE SEQUENCE [LARGE SCALE GENOMIC DNA]</scope>
</reference>
<keyword evidence="4" id="KW-1185">Reference proteome</keyword>
<evidence type="ECO:0000256" key="1">
    <source>
        <dbReference type="SAM" id="MobiDB-lite"/>
    </source>
</evidence>
<dbReference type="EMBL" id="CAMXCT010006522">
    <property type="protein sequence ID" value="CAI4015251.1"/>
    <property type="molecule type" value="Genomic_DNA"/>
</dbReference>
<evidence type="ECO:0000313" key="2">
    <source>
        <dbReference type="EMBL" id="CAI4015251.1"/>
    </source>
</evidence>
<accession>A0A9P1GIK1</accession>